<organism evidence="1 2">
    <name type="scientific">[Mycobacterium] crassicus</name>
    <dbReference type="NCBI Taxonomy" id="2872309"/>
    <lineage>
        <taxon>Bacteria</taxon>
        <taxon>Bacillati</taxon>
        <taxon>Actinomycetota</taxon>
        <taxon>Actinomycetes</taxon>
        <taxon>Mycobacteriales</taxon>
        <taxon>Mycobacteriaceae</taxon>
        <taxon>Mycolicibacter</taxon>
    </lineage>
</organism>
<protein>
    <submittedName>
        <fullName evidence="1">Uncharacterized protein</fullName>
    </submittedName>
</protein>
<proteinExistence type="predicted"/>
<sequence>MNHHTLPAASNGTPVFFRDHSPEAGHALAASNCMFRSDAGTGDLDQLCLICRGIEAKWLR</sequence>
<name>A0ABU5XL33_9MYCO</name>
<dbReference type="EMBL" id="JAYJJR010000013">
    <property type="protein sequence ID" value="MEB3022972.1"/>
    <property type="molecule type" value="Genomic_DNA"/>
</dbReference>
<accession>A0ABU5XL33</accession>
<keyword evidence="2" id="KW-1185">Reference proteome</keyword>
<reference evidence="1 2" key="1">
    <citation type="submission" date="2023-12" db="EMBL/GenBank/DDBJ databases">
        <title>Description of new species of Mycobacterium terrae complex isolated from sewage at the Sao Paulo Zoological Park Foundation in Brazil.</title>
        <authorList>
            <person name="Romagnoli C.L."/>
            <person name="Conceicao E.C."/>
            <person name="Machado E."/>
            <person name="Barreto L.B.P.F."/>
            <person name="Sharma A."/>
            <person name="Silva N.M."/>
            <person name="Marques L.E."/>
            <person name="Juliana M.A."/>
            <person name="Lourenco M.C.S."/>
            <person name="Digiampietri L.A."/>
            <person name="Suffys P.N."/>
            <person name="Viana-Niero C."/>
        </authorList>
    </citation>
    <scope>NUCLEOTIDE SEQUENCE [LARGE SCALE GENOMIC DNA]</scope>
    <source>
        <strain evidence="1 2">MYC098</strain>
    </source>
</reference>
<comment type="caution">
    <text evidence="1">The sequence shown here is derived from an EMBL/GenBank/DDBJ whole genome shotgun (WGS) entry which is preliminary data.</text>
</comment>
<gene>
    <name evidence="1" type="ORF">K6T79_18175</name>
</gene>
<evidence type="ECO:0000313" key="2">
    <source>
        <dbReference type="Proteomes" id="UP001299596"/>
    </source>
</evidence>
<dbReference type="Proteomes" id="UP001299596">
    <property type="component" value="Unassembled WGS sequence"/>
</dbReference>
<evidence type="ECO:0000313" key="1">
    <source>
        <dbReference type="EMBL" id="MEB3022972.1"/>
    </source>
</evidence>
<dbReference type="RefSeq" id="WP_329780236.1">
    <property type="nucleotide sequence ID" value="NZ_JAYJJR010000013.1"/>
</dbReference>